<keyword evidence="4" id="KW-0812">Transmembrane</keyword>
<dbReference type="GO" id="GO:0051056">
    <property type="term" value="P:regulation of small GTPase mediated signal transduction"/>
    <property type="evidence" value="ECO:0007669"/>
    <property type="project" value="InterPro"/>
</dbReference>
<organism evidence="7 8">
    <name type="scientific">Dicentrarchus labrax</name>
    <name type="common">European seabass</name>
    <name type="synonym">Morone labrax</name>
    <dbReference type="NCBI Taxonomy" id="13489"/>
    <lineage>
        <taxon>Eukaryota</taxon>
        <taxon>Metazoa</taxon>
        <taxon>Chordata</taxon>
        <taxon>Craniata</taxon>
        <taxon>Vertebrata</taxon>
        <taxon>Euteleostomi</taxon>
        <taxon>Actinopterygii</taxon>
        <taxon>Neopterygii</taxon>
        <taxon>Teleostei</taxon>
        <taxon>Neoteleostei</taxon>
        <taxon>Acanthomorphata</taxon>
        <taxon>Eupercaria</taxon>
        <taxon>Moronidae</taxon>
        <taxon>Dicentrarchus</taxon>
    </lineage>
</organism>
<dbReference type="PANTHER" id="PTHR15711">
    <property type="entry name" value="RAP GTPASE-ACTIVATING PROTEIN"/>
    <property type="match status" value="1"/>
</dbReference>
<reference evidence="7" key="2">
    <citation type="submission" date="2025-09" db="UniProtKB">
        <authorList>
            <consortium name="Ensembl"/>
        </authorList>
    </citation>
    <scope>IDENTIFICATION</scope>
</reference>
<dbReference type="GO" id="GO:0005737">
    <property type="term" value="C:cytoplasm"/>
    <property type="evidence" value="ECO:0007669"/>
    <property type="project" value="TreeGrafter"/>
</dbReference>
<keyword evidence="8" id="KW-1185">Reference proteome</keyword>
<dbReference type="Gene3D" id="6.10.140.210">
    <property type="match status" value="1"/>
</dbReference>
<evidence type="ECO:0000256" key="3">
    <source>
        <dbReference type="SAM" id="MobiDB-lite"/>
    </source>
</evidence>
<dbReference type="Pfam" id="PF02145">
    <property type="entry name" value="Rap_GAP"/>
    <property type="match status" value="1"/>
</dbReference>
<feature type="compositionally biased region" description="Gly residues" evidence="3">
    <location>
        <begin position="438"/>
        <end position="452"/>
    </location>
</feature>
<comment type="function">
    <text evidence="2">GTPase activator for the nuclear Ras-related regulatory protein RAP-1A (KREV-1), converting it to the putatively inactive GDP-bound state.</text>
</comment>
<feature type="signal peptide" evidence="5">
    <location>
        <begin position="1"/>
        <end position="20"/>
    </location>
</feature>
<evidence type="ECO:0000256" key="5">
    <source>
        <dbReference type="SAM" id="SignalP"/>
    </source>
</evidence>
<feature type="compositionally biased region" description="Basic and acidic residues" evidence="3">
    <location>
        <begin position="496"/>
        <end position="507"/>
    </location>
</feature>
<keyword evidence="4" id="KW-0472">Membrane</keyword>
<feature type="compositionally biased region" description="Low complexity" evidence="3">
    <location>
        <begin position="552"/>
        <end position="568"/>
    </location>
</feature>
<evidence type="ECO:0000256" key="1">
    <source>
        <dbReference type="ARBA" id="ARBA00022468"/>
    </source>
</evidence>
<gene>
    <name evidence="7" type="primary">rap1gap2a</name>
</gene>
<keyword evidence="5" id="KW-0732">Signal</keyword>
<feature type="region of interest" description="Disordered" evidence="3">
    <location>
        <begin position="52"/>
        <end position="77"/>
    </location>
</feature>
<dbReference type="Proteomes" id="UP000694389">
    <property type="component" value="Unassembled WGS sequence"/>
</dbReference>
<feature type="chain" id="PRO_5035875997" description="Rap-GAP domain-containing protein" evidence="5">
    <location>
        <begin position="21"/>
        <end position="675"/>
    </location>
</feature>
<evidence type="ECO:0000256" key="4">
    <source>
        <dbReference type="SAM" id="Phobius"/>
    </source>
</evidence>
<evidence type="ECO:0000256" key="2">
    <source>
        <dbReference type="ARBA" id="ARBA00057316"/>
    </source>
</evidence>
<protein>
    <recommendedName>
        <fullName evidence="6">Rap-GAP domain-containing protein</fullName>
    </recommendedName>
</protein>
<evidence type="ECO:0000313" key="7">
    <source>
        <dbReference type="Ensembl" id="ENSDLAP00005014284.2"/>
    </source>
</evidence>
<dbReference type="PROSITE" id="PS50085">
    <property type="entry name" value="RAPGAP"/>
    <property type="match status" value="1"/>
</dbReference>
<keyword evidence="1" id="KW-0343">GTPase activation</keyword>
<feature type="compositionally biased region" description="Polar residues" evidence="3">
    <location>
        <begin position="454"/>
        <end position="465"/>
    </location>
</feature>
<dbReference type="PANTHER" id="PTHR15711:SF17">
    <property type="entry name" value="RAP1 GTPASE-ACTIVATING PROTEIN 2"/>
    <property type="match status" value="1"/>
</dbReference>
<dbReference type="FunFam" id="3.40.50.11210:FF:000003">
    <property type="entry name" value="RAP1 GTPase activating protein 2"/>
    <property type="match status" value="1"/>
</dbReference>
<dbReference type="InterPro" id="IPR000331">
    <property type="entry name" value="Rap/Ran_GAP_dom"/>
</dbReference>
<proteinExistence type="predicted"/>
<dbReference type="Ensembl" id="ENSDLAT00005015551.2">
    <property type="protein sequence ID" value="ENSDLAP00005014284.2"/>
    <property type="gene ID" value="ENSDLAG00005006930.2"/>
</dbReference>
<dbReference type="GO" id="GO:0005886">
    <property type="term" value="C:plasma membrane"/>
    <property type="evidence" value="ECO:0007669"/>
    <property type="project" value="TreeGrafter"/>
</dbReference>
<evidence type="ECO:0000259" key="6">
    <source>
        <dbReference type="PROSITE" id="PS50085"/>
    </source>
</evidence>
<feature type="domain" description="Rap-GAP" evidence="6">
    <location>
        <begin position="163"/>
        <end position="379"/>
    </location>
</feature>
<keyword evidence="4" id="KW-1133">Transmembrane helix</keyword>
<dbReference type="AlphaFoldDB" id="A0A8C4E608"/>
<feature type="region of interest" description="Disordered" evidence="3">
    <location>
        <begin position="428"/>
        <end position="571"/>
    </location>
</feature>
<accession>A0A8C4E608</accession>
<sequence>MKLCIVLHYLHIYLPPFLSAAFLSKVLEKGGPYPQVILPQFGGYWIEDVEAPAGTPSSSESSFCEEEDGGEGMSPGGGHSYRLECNSTARAYRKHFLGKVSVCLCVYIHVRFTMSRIKTVHDRISLAGINQLPSVPQIAKLLCDDATGLKFNPVLYPRGSQLIVAYDEHEVNNTFKFGVVYQKFGQTSEEELFGNNEETPAFKEFLSILGDNIELQDFKGFRGGLDVSHGQTGSESVYTVFRQREIMFHVSTKLPFTEGDVQQLQRKRHIGNDIVATVFQEEATPFVPDMIASNFLHAYVLVQVDNPCTEHTTYKVSVTAREDVPPFGPPLPNPAVFRKGPEFRDFLLTKLINAENACYKSDKFAKLEGRTRAALLDNLHDELHRQSQAALGLGQAGEEDKLENGGHGGLLESFKRAMRVRSHSMETMVGSHRHRSPGVGGGVPASVSGGGLPQSTSECTKSTFTPPVLSAKSPLKSPVKRRSGLFPRLHSSTDTPSDKHTRSDQKPAETCPLSQEVRSETSSNPSSPEICPNKERPFIKLKECSSGRPNISRSSSSTSSFSSTTGETEALEELETVSASHPSIASSSAFSPALSVDSQGSGTPVIMCRSPTDGKSKTSPRSNLKFRFDKMSHSSTAVSLVMPVWLISILVKHVFLSQSADKKIAHQTYQNISRL</sequence>
<dbReference type="Gene3D" id="3.40.50.11210">
    <property type="entry name" value="Rap/Ran-GAP"/>
    <property type="match status" value="1"/>
</dbReference>
<feature type="compositionally biased region" description="Basic and acidic residues" evidence="3">
    <location>
        <begin position="532"/>
        <end position="545"/>
    </location>
</feature>
<feature type="region of interest" description="Disordered" evidence="3">
    <location>
        <begin position="591"/>
        <end position="621"/>
    </location>
</feature>
<feature type="transmembrane region" description="Helical" evidence="4">
    <location>
        <begin position="637"/>
        <end position="656"/>
    </location>
</feature>
<dbReference type="GeneTree" id="ENSGT00940000165230"/>
<dbReference type="InterPro" id="IPR035974">
    <property type="entry name" value="Rap/Ran-GAP_sf"/>
</dbReference>
<reference evidence="7" key="1">
    <citation type="submission" date="2025-08" db="UniProtKB">
        <authorList>
            <consortium name="Ensembl"/>
        </authorList>
    </citation>
    <scope>IDENTIFICATION</scope>
</reference>
<dbReference type="GO" id="GO:0005096">
    <property type="term" value="F:GTPase activator activity"/>
    <property type="evidence" value="ECO:0007669"/>
    <property type="project" value="UniProtKB-KW"/>
</dbReference>
<name>A0A8C4E608_DICLA</name>
<dbReference type="SUPFAM" id="SSF111347">
    <property type="entry name" value="Rap/Ran-GAP"/>
    <property type="match status" value="1"/>
</dbReference>
<dbReference type="Pfam" id="PF21022">
    <property type="entry name" value="Rap-GAP_dimer"/>
    <property type="match status" value="1"/>
</dbReference>
<evidence type="ECO:0000313" key="8">
    <source>
        <dbReference type="Proteomes" id="UP000694389"/>
    </source>
</evidence>
<dbReference type="InterPro" id="IPR050989">
    <property type="entry name" value="Rap1_Ran_GAP"/>
</dbReference>